<dbReference type="EC" id="2.5.1.87" evidence="2"/>
<dbReference type="PROSITE" id="PS01066">
    <property type="entry name" value="UPP_SYNTHASE"/>
    <property type="match status" value="2"/>
</dbReference>
<dbReference type="PANTHER" id="PTHR10291:SF43">
    <property type="entry name" value="DEHYDRODOLICHYL DIPHOSPHATE SYNTHASE COMPLEX SUBUNIT DHDDS"/>
    <property type="match status" value="1"/>
</dbReference>
<dbReference type="InterPro" id="IPR036424">
    <property type="entry name" value="UPP_synth-like_sf"/>
</dbReference>
<dbReference type="InterPro" id="IPR018520">
    <property type="entry name" value="UPP_synth-like_CS"/>
</dbReference>
<dbReference type="Proteomes" id="UP001148838">
    <property type="component" value="Unassembled WGS sequence"/>
</dbReference>
<dbReference type="CDD" id="cd00475">
    <property type="entry name" value="Cis_IPPS"/>
    <property type="match status" value="2"/>
</dbReference>
<keyword evidence="3" id="KW-0808">Transferase</keyword>
<protein>
    <recommendedName>
        <fullName evidence="2">ditrans,polycis-polyprenyl diphosphate synthase [(2E,6E)-farnesyldiphosphate specific]</fullName>
        <ecNumber evidence="2">2.5.1.87</ecNumber>
    </recommendedName>
</protein>
<evidence type="ECO:0000313" key="5">
    <source>
        <dbReference type="EMBL" id="KAJ4452327.1"/>
    </source>
</evidence>
<reference evidence="5 6" key="1">
    <citation type="journal article" date="2022" name="Allergy">
        <title>Genome assembly and annotation of Periplaneta americana reveal a comprehensive cockroach allergen profile.</title>
        <authorList>
            <person name="Wang L."/>
            <person name="Xiong Q."/>
            <person name="Saelim N."/>
            <person name="Wang L."/>
            <person name="Nong W."/>
            <person name="Wan A.T."/>
            <person name="Shi M."/>
            <person name="Liu X."/>
            <person name="Cao Q."/>
            <person name="Hui J.H.L."/>
            <person name="Sookrung N."/>
            <person name="Leung T.F."/>
            <person name="Tungtrongchitr A."/>
            <person name="Tsui S.K.W."/>
        </authorList>
    </citation>
    <scope>NUCLEOTIDE SEQUENCE [LARGE SCALE GENOMIC DNA]</scope>
    <source>
        <strain evidence="5">PWHHKU_190912</strain>
    </source>
</reference>
<dbReference type="PANTHER" id="PTHR10291">
    <property type="entry name" value="DEHYDRODOLICHYL DIPHOSPHATE SYNTHASE FAMILY MEMBER"/>
    <property type="match status" value="1"/>
</dbReference>
<comment type="caution">
    <text evidence="5">The sequence shown here is derived from an EMBL/GenBank/DDBJ whole genome shotgun (WGS) entry which is preliminary data.</text>
</comment>
<accession>A0ABQ8U429</accession>
<comment type="catalytic activity">
    <reaction evidence="4">
        <text>n isopentenyl diphosphate + (2E,6E)-farnesyl diphosphate = a di-trans,poly-cis-polyprenyl diphosphate + n diphosphate</text>
        <dbReference type="Rhea" id="RHEA:53008"/>
        <dbReference type="Rhea" id="RHEA-COMP:19494"/>
        <dbReference type="ChEBI" id="CHEBI:33019"/>
        <dbReference type="ChEBI" id="CHEBI:128769"/>
        <dbReference type="ChEBI" id="CHEBI:136960"/>
        <dbReference type="ChEBI" id="CHEBI:175763"/>
        <dbReference type="EC" id="2.5.1.87"/>
    </reaction>
</comment>
<sequence>MNANLAAVRGVPGRSLDGSRCRHGCPETETLAHVQGQCNRGLLLRNARHHHVRSLIATALRKKSWIVEEEVFCLATNGSSRRIDIIAYSQTTKKGYIIAPTIRIETGSSQPEDVNKEKIKIYLPTVDYFKAKYQLDIEVIGLLIGARGVIPKFFESFRKTLKLPQTLTADIISVLKRSCQILSTIKHALRELFVYSIGSQLKMVAPFKRFDEANISEVEFQFRNVGKVFALCRMLGVNEATFYLFSIENFKRTPQEVETLMKLMANKMNEVLTIERDVCMKIGVRFRFFGDVSLLPDYVQKPILEVARLTKNNDKAYFNLAVSYTAREEIAQAVKSVVTGVEQGELEMSDITQQLLSRCLYSAPASHPELLIRTSGEVRLSDFLLWQLSCSYLQFDKVMWPEFDMWNLLAAMVKYQRNYKQLQPVKKIEQAMEGGLNERCERFCERLPVDRFEKLLQLLQAQMFDKLAETLQWCLDLGIPEVTVYAFSIENFKRSQEEVDGLMELARQKFQRLLDEKDKLMENGVCIRVIGNLSLLPYDVQKLIAEAMILTKENNKAFLNVAFAYTAREEIAQAVRTVVSGVERGVLQLSDVSQQLLSNCLYTSTSPDPDLLIRTSGEVRLSDFLLWQVSCSCLYFTDVLWPEFSVWHLLAAVIKYQRSYAQLAAVQHAENVAGGALTEHAGLFHKQLVAGRLASSVSVCESCGSSFGIEIDVHFGILILGDAEVPTISYQCYGIVAKGKIITKKQSCHDKKEEMIRNIKSRRLRLAGHVACMGESRNAYSVFVGRAEGKKTFGEDNIKMDLKEMGYDGRD</sequence>
<keyword evidence="6" id="KW-1185">Reference proteome</keyword>
<name>A0ABQ8U429_PERAM</name>
<evidence type="ECO:0000256" key="3">
    <source>
        <dbReference type="ARBA" id="ARBA00022679"/>
    </source>
</evidence>
<gene>
    <name evidence="5" type="ORF">ANN_03852</name>
</gene>
<comment type="similarity">
    <text evidence="1">Belongs to the UPP synthase family.</text>
</comment>
<dbReference type="InterPro" id="IPR001441">
    <property type="entry name" value="UPP_synth-like"/>
</dbReference>
<dbReference type="Pfam" id="PF01255">
    <property type="entry name" value="Prenyltransf"/>
    <property type="match status" value="2"/>
</dbReference>
<evidence type="ECO:0000256" key="2">
    <source>
        <dbReference type="ARBA" id="ARBA00012596"/>
    </source>
</evidence>
<evidence type="ECO:0000256" key="1">
    <source>
        <dbReference type="ARBA" id="ARBA00005432"/>
    </source>
</evidence>
<organism evidence="5 6">
    <name type="scientific">Periplaneta americana</name>
    <name type="common">American cockroach</name>
    <name type="synonym">Blatta americana</name>
    <dbReference type="NCBI Taxonomy" id="6978"/>
    <lineage>
        <taxon>Eukaryota</taxon>
        <taxon>Metazoa</taxon>
        <taxon>Ecdysozoa</taxon>
        <taxon>Arthropoda</taxon>
        <taxon>Hexapoda</taxon>
        <taxon>Insecta</taxon>
        <taxon>Pterygota</taxon>
        <taxon>Neoptera</taxon>
        <taxon>Polyneoptera</taxon>
        <taxon>Dictyoptera</taxon>
        <taxon>Blattodea</taxon>
        <taxon>Blattoidea</taxon>
        <taxon>Blattidae</taxon>
        <taxon>Blattinae</taxon>
        <taxon>Periplaneta</taxon>
    </lineage>
</organism>
<dbReference type="Gene3D" id="3.40.1180.10">
    <property type="entry name" value="Decaprenyl diphosphate synthase-like"/>
    <property type="match status" value="2"/>
</dbReference>
<dbReference type="NCBIfam" id="TIGR00055">
    <property type="entry name" value="uppS"/>
    <property type="match status" value="2"/>
</dbReference>
<dbReference type="SUPFAM" id="SSF64005">
    <property type="entry name" value="Undecaprenyl diphosphate synthase"/>
    <property type="match status" value="2"/>
</dbReference>
<proteinExistence type="inferred from homology"/>
<evidence type="ECO:0000256" key="4">
    <source>
        <dbReference type="ARBA" id="ARBA00047353"/>
    </source>
</evidence>
<dbReference type="EMBL" id="JAJSOF020000001">
    <property type="protein sequence ID" value="KAJ4452327.1"/>
    <property type="molecule type" value="Genomic_DNA"/>
</dbReference>
<evidence type="ECO:0000313" key="6">
    <source>
        <dbReference type="Proteomes" id="UP001148838"/>
    </source>
</evidence>